<dbReference type="AlphaFoldDB" id="A0AA96UYC7"/>
<dbReference type="Proteomes" id="UP001302978">
    <property type="component" value="Chromosome"/>
</dbReference>
<proteinExistence type="predicted"/>
<gene>
    <name evidence="1" type="ORF">MmiHf6_01760</name>
</gene>
<protein>
    <submittedName>
        <fullName evidence="1">Uncharacterized protein</fullName>
    </submittedName>
</protein>
<evidence type="ECO:0000313" key="2">
    <source>
        <dbReference type="Proteomes" id="UP001302978"/>
    </source>
</evidence>
<reference evidence="1 2" key="1">
    <citation type="submission" date="2023-07" db="EMBL/GenBank/DDBJ databases">
        <title>Closed genoem sequence of Methanomicrococcus sp. Hf6.</title>
        <authorList>
            <person name="Poehlein A."/>
            <person name="Protasov E."/>
            <person name="Platt K."/>
            <person name="Reeh H."/>
            <person name="Daniel R."/>
            <person name="Brune A."/>
        </authorList>
    </citation>
    <scope>NUCLEOTIDE SEQUENCE [LARGE SCALE GENOMIC DNA]</scope>
    <source>
        <strain evidence="1 2">Hf6</strain>
    </source>
</reference>
<dbReference type="KEGG" id="mehf:MmiHf6_01760"/>
<sequence>MKRIKLFCIFFILLGFIGFAAGNDGSHSFDSMSELENELIEETPSLNLSLLDQLAKQDNVLIVSGSIPEKSGKDAYDWWMMIDELTDTLSEKKMLAEYYDINGGIIVSIEANASGYLGIVVLPDSQENDVLIVKEKIEQFAQDRNIKNLPIVIREEMPPVGYKDETKPENTPEILEEKNQTGWIVYLNRLINIFFN</sequence>
<evidence type="ECO:0000313" key="1">
    <source>
        <dbReference type="EMBL" id="WNY22884.1"/>
    </source>
</evidence>
<name>A0AA96UYC7_9EURY</name>
<dbReference type="EMBL" id="CP131059">
    <property type="protein sequence ID" value="WNY22884.1"/>
    <property type="molecule type" value="Genomic_DNA"/>
</dbReference>
<accession>A0AA96UYC7</accession>
<organism evidence="1 2">
    <name type="scientific">Methanimicrococcus hongohii</name>
    <dbReference type="NCBI Taxonomy" id="3028295"/>
    <lineage>
        <taxon>Archaea</taxon>
        <taxon>Methanobacteriati</taxon>
        <taxon>Methanobacteriota</taxon>
        <taxon>Stenosarchaea group</taxon>
        <taxon>Methanomicrobia</taxon>
        <taxon>Methanosarcinales</taxon>
        <taxon>Methanosarcinaceae</taxon>
        <taxon>Methanimicrococcus</taxon>
    </lineage>
</organism>
<keyword evidence="2" id="KW-1185">Reference proteome</keyword>